<evidence type="ECO:0000259" key="2">
    <source>
        <dbReference type="SMART" id="SM00912"/>
    </source>
</evidence>
<evidence type="ECO:0000256" key="1">
    <source>
        <dbReference type="SAM" id="MobiDB-lite"/>
    </source>
</evidence>
<feature type="domain" description="Filamentous haemagglutinin FhaB/tRNA nuclease CdiA-like TPS" evidence="2">
    <location>
        <begin position="126"/>
        <end position="248"/>
    </location>
</feature>
<dbReference type="EMBL" id="WMBQ01000001">
    <property type="protein sequence ID" value="MTD92738.1"/>
    <property type="molecule type" value="Genomic_DNA"/>
</dbReference>
<dbReference type="Pfam" id="PF05860">
    <property type="entry name" value="TPS"/>
    <property type="match status" value="1"/>
</dbReference>
<feature type="compositionally biased region" description="Basic and acidic residues" evidence="1">
    <location>
        <begin position="3929"/>
        <end position="3940"/>
    </location>
</feature>
<dbReference type="PANTHER" id="PTHR12338:SF5">
    <property type="entry name" value="ANTIGEN 43-RELATED"/>
    <property type="match status" value="1"/>
</dbReference>
<dbReference type="PANTHER" id="PTHR12338">
    <property type="entry name" value="AUTOTRANSPORTER"/>
    <property type="match status" value="1"/>
</dbReference>
<gene>
    <name evidence="3" type="ORF">GIW81_00120</name>
</gene>
<dbReference type="InterPro" id="IPR008638">
    <property type="entry name" value="FhaB/CdiA-like_TPS"/>
</dbReference>
<dbReference type="Pfam" id="PF12545">
    <property type="entry name" value="DUF3739"/>
    <property type="match status" value="1"/>
</dbReference>
<accession>A0A6I3KDW8</accession>
<dbReference type="InterPro" id="IPR012334">
    <property type="entry name" value="Pectin_lyas_fold"/>
</dbReference>
<feature type="region of interest" description="Disordered" evidence="1">
    <location>
        <begin position="3881"/>
        <end position="3940"/>
    </location>
</feature>
<proteinExistence type="predicted"/>
<dbReference type="InterPro" id="IPR011050">
    <property type="entry name" value="Pectin_lyase_fold/virulence"/>
</dbReference>
<dbReference type="SUPFAM" id="SSF51126">
    <property type="entry name" value="Pectin lyase-like"/>
    <property type="match status" value="1"/>
</dbReference>
<evidence type="ECO:0000313" key="3">
    <source>
        <dbReference type="EMBL" id="MTD92738.1"/>
    </source>
</evidence>
<evidence type="ECO:0000313" key="4">
    <source>
        <dbReference type="Proteomes" id="UP000440694"/>
    </source>
</evidence>
<keyword evidence="4" id="KW-1185">Reference proteome</keyword>
<dbReference type="InterPro" id="IPR021026">
    <property type="entry name" value="Filamn_hemagglutn_DUF3739"/>
</dbReference>
<sequence length="3940" mass="404624">MLDRPHASLCFAVTSDSLRVSTRSWLAIVAFGLIVGSHQSASAVDLLGGNGSRPPANAATNEAAAQAAAAAKRSIDMLGRASQAIQNMRAGQDAARALAKQGVSLVPNGMVRGAAGQPNGLLVAPGADDPTSGLWQGADLPTEMRDGESANVTVKQNQQKAILTWESFNVGRETTLYFDQRAGGADAGSWIALNRVLDPGTAPSQILGSIKAEGQVYVINRNGIVFGGASQVNVGTLLASSLDIKGPNTNLIADRNQAFLSGLFASGTAIFQSRKLPDATGALVIPDAIEGDVVVEAGAILRTAAASGLNDGGRLMLFGPNVHNAGSILTADGQAVLAAGRTVTVSIGTDKQLQFAAGPAVPFADLYYSNPNYVGEPAYNALNTGLITAERGAILMAGTLTRQAGVLTATTGINRPGAIKLVADGRLTLAEGSAILMDADAADVTAPAFNGGLSVSLTGSSVDIQTNTLIRAPSGSVTIETTNLAAINTTHSNVPDDNGRAFLAPGSIIDVSGLTDVVVPVGRAIIKIQPRGQEFANSPLQRNGALRGLDLYIDTRKSGVREDGVAWIGSPLLDASGYVGLIQKSTREYLVGGGSVTINGQKDIVVPQGATVDVSGGYVTYAGGMVYTSQLLGADGRVYDIADADPMLRYVGVAGAWNRQHSRWGVTQIFNNPLIDLRHYEPTDFEGAAAGKLSIIQAQSNTWGGAVYFDGNMIADTVNGARQIADSQPAARGKLAITSQGSLLVSADGQRLPDGIGIDSVLPTADLSLSGSGFGLWSWLSADKLSDIGLGSLSLTTPGGLLVTDDATLSVVPGGSITLSGTVIRMDGTLEARSGSIELRTLQHVNTQIILPSDVAPLLEGLPGGVLTANTPAPMDVVVTQDVVLAAGTAAPYTISVNLTNWPAGVPTIFNAGIEFQFPVTLAADWVVNPGASQAGNPIFDVNTGLQYRSGQVVPRGTTIYGGYFLAGEVIPADAFPNGINFSPVATTFNAGAILPVPVTLAKGTRIAPGLSLPFDVRVDPYHGLIAGNIALNAGASIDTRGLWVDDRAAPSAYGARFINGGSITIATDASQFARSDNTGSIRLAAGSSIDASSGGHILRNGTWASKNGVPLGKGGDISILTYAGVMFGPSGGAPSVPTTPAMRADVQIDGTLSSFGFTSGGKLSLRAQTFGIGETPDAYGRVILDRDFFHDNSFGSYSLSSVYETVIADGTADVPAIIAPRQVNYVPTNRNFAPGADPLAEGAVGIGLLSDYRRQATNLSISANTFFATTRGTTSVPIFDGVQELRFGANTKILADAGATVSLSTGGKLLFGGEIRAHGGTIEILGSATARYRNSTQFYQPNASVWLLPGSVLDASGTILLDDLAPRALGSDEPLRLGRVLDGGTVTVSNARGYVLGMEGSRIDVSGVAGELDVLRSSSDVLSGWTSPTGVSLPPVNPYTRQAVWSDGGTINLGASEAFYFDGTLNAEGGAPEARGGTLNYTFIRNPRSSAATALITATLTAAPFATVPGSVSVGADLPFATYGGRALIRTDIIERSGADSLTVTNTASGNTLNIEDGVSLTMPESIRLSTSYFNVVAARVAPGQTPSTQAPVASLSAPYISLLGIGSGNPTTNSVRGALSFTADTIDIDGSLIFNNLQTLNLNATGDIRLFGRALNANFTLGPNANVQYTKYDGSLTTPGDITLTAAQVYPGTGQNFIIRGSGANSTIRFVQNGARPGVPFSAGGTLQITAPTIIQGGTIRAPQGSITFGVAGTTQSVEFLPGSLTSVSLEGAIIPYGTTQDELNWIFSRLDLAAPPDKLIAVNSNSVNMAPGAVLDLSAGGDLIGPEFVPGTGGSRDVLQLPVRDANGAIVPKSPLYPDNRTIYAILPGYSGTQAPVDKTVLGAMNAGDVYLTGVPGLPDGYYTLLPASYALLPGAYRVVARPGGDPRAGGVLPDGTAIAAGFYASSDHARRDSAVTMFEVQSRDVWRQYSEYRLTSANAFFGNLEVLHADVAPYRPQDAGRLAISATNQLVLQAQTLFKRVEGGRGGRVDIGARDLQVLGDGDVARSGYLGLFASDLTKLGAESVLLGGTRIADATGQTITAVANSILVSNDTDSALKAPELLFAIKTDPSGADPNAGNGLVFESGSVVIGEGVPVQNAPLKTVGDGALVRVSGGTLTSITNTSAPAISIARVVIASGATLVGKGSIALQSVGNVNLQTGAILTTDNIDVLTRSISLVGEGATVPTSGFVLDAAALATLGNVRNITLTSATTIDSYGNLDIRLARGSGQSTSLTFNASGIVGHGGDLTLEAARIAFTNTTATTPGAAVTGGGDLTITADELAFGAGAKQITGFSRLDATAGVRVIGQGKGSIDFGSMPVTMTTPLITTAAAADQELRTTGAISLLGGGATEPVSDGLGGRLSLAGSAVTIDTAIVMRSGGMTLAATTGDISLGANARLIATGYSKQIFDKVIYTGGGAISLLAANGNITSASGAVLDVSASPLGGDAGAISLQAKGSVGLPGTMGGTASAGFEGGRFALLTGGSVNLDALSSVLMGGGFHGGVDVRTGQGDLSLTAILTASSVALSADGGLVTVSGLIDASGKKGGRIDLYGRDGVTLASGGHLAATGSDPEKRGGDIFIGTVGTGFITLASGSSIDVSGGTLAGLSGGTVNVRAPIINSDVNVAINSSISGARSVVLEAYKVFDTTSSNFDGVIDPLGLYDSAGNRLASGVDQAHLDFYTSELVSFVQNTGVDFGRFSGVSNFRGRAGIELSNSDANRNNGDILLVSDWDLGAGSINAATGMPNLTWRTGVEPGVLTLRASGNVDVRANLTDGFFNTSSTPVPHAADLMPASWGDSWSYRIVGGADLASVNPKALRPLTAFVGNSSLPTANHGDVLISGHRTLVVGSTTYELPNMIRTGTGSIEIAAGRDVALRDTVAPGVIYTAGRPSADLPAANFTTVNGQLVPSNPQGFNKPLKPTINGGDWSCTLPGCGVSYVVTTPVWPEAAGDISILAQRDVIGLQNVIDTTGAQSGRAGSFIGQIWTPWLIRTGLVQPLQEFGVFNPMGYVSYAGAECCDLGVPHQTASWINFGSFNQGVMSVGGDVEIIAGRDVNQFSVSLPTTVRVSGAISALDPTPVVHVTGGGDLLVRSGRDIVSGAYYVGKGEGTLSAGGSIRAGFNITVPGVPTPMPVATMLGVADSTFTLTAGGALDLGGVFSPTYLPVPWFWSTDGKSFISDFYQYSRDSGVRLTAVGGDVTVKSFQSYQNTALFVSLAAGSPRQEHIQFYQGGFSDLGSVWPASLIAHAASGAINVMNGTQSIPMELYPSPTGQLELIAEGDVKLASTVESGLWLTDKNPYLVPSAVAPKLDGLNVVTWRNGNLSVVIDYNVGFDPGFVPDYDFHLTHIEDPDPVLIYSHTGDINDVGGRVPLRLAKSARVRAGRDLVDLPVWAQNLRDDDLTSVIAGRDMYATVLGRFNAERSAGTSVPTGTMSVNVGGPGTIYVEAGRNIGPLMSPNSKLPGGIVATGPANNRFLPREGANVYVVFGVANGKNTDGMITAYLDPANAAEVPYSYSSELTGYLNGLRKRRGEAEIDFTPAEAVAAFRALPEIEQTAFLYDVLFAELQAAADPINHPDNYQKYDRSYAAIQTLFPPGLGYPDTDGKATKKNSGSLDLRSASIQTQFGGKISIVAPVGRIIVGSQSATALSNDPAKTGILTLRGGDIRIFADSHVLVNQSRIFTEQGGDVLMWSSNGDLNAGKGAKTSASYPPLLRTTNNDGYSSIDPAGLVTGAGVGALQTIVGQRQNTVYLIAPHGTVDLGDAGVRSTGDLNIAALQVLNADNLQVGGTTTGIPMVKAPDTGGLTQAADTAGAAVREAAAAPAQSATEQPSIIIVEVIGYGGGDPAPEQDQHRKKPEQQSYNPNAPVRILGHGALTEPQLQALTPEEQARKREVEGRL</sequence>
<name>A0A6I3KDW8_9HYPH</name>
<dbReference type="NCBIfam" id="TIGR01901">
    <property type="entry name" value="adhes_NPXG"/>
    <property type="match status" value="1"/>
</dbReference>
<dbReference type="InterPro" id="IPR050909">
    <property type="entry name" value="Bact_Autotransporter_VF"/>
</dbReference>
<comment type="caution">
    <text evidence="3">The sequence shown here is derived from an EMBL/GenBank/DDBJ whole genome shotgun (WGS) entry which is preliminary data.</text>
</comment>
<dbReference type="Gene3D" id="2.160.20.10">
    <property type="entry name" value="Single-stranded right-handed beta-helix, Pectin lyase-like"/>
    <property type="match status" value="2"/>
</dbReference>
<reference evidence="3 4" key="1">
    <citation type="submission" date="2019-11" db="EMBL/GenBank/DDBJ databases">
        <title>Identification of a novel strain.</title>
        <authorList>
            <person name="Xu Q."/>
            <person name="Wang G."/>
        </authorList>
    </citation>
    <scope>NUCLEOTIDE SEQUENCE [LARGE SCALE GENOMIC DNA]</scope>
    <source>
        <strain evidence="4">xq</strain>
    </source>
</reference>
<organism evidence="3 4">
    <name type="scientific">Hyphomicrobium album</name>
    <dbReference type="NCBI Taxonomy" id="2665159"/>
    <lineage>
        <taxon>Bacteria</taxon>
        <taxon>Pseudomonadati</taxon>
        <taxon>Pseudomonadota</taxon>
        <taxon>Alphaproteobacteria</taxon>
        <taxon>Hyphomicrobiales</taxon>
        <taxon>Hyphomicrobiaceae</taxon>
        <taxon>Hyphomicrobium</taxon>
    </lineage>
</organism>
<dbReference type="SMART" id="SM00912">
    <property type="entry name" value="Haemagg_act"/>
    <property type="match status" value="1"/>
</dbReference>
<protein>
    <submittedName>
        <fullName evidence="3">Filamentous hemagglutinin N-terminal domain-containing protein</fullName>
    </submittedName>
</protein>
<dbReference type="Proteomes" id="UP000440694">
    <property type="component" value="Unassembled WGS sequence"/>
</dbReference>